<organism evidence="2 3">
    <name type="scientific">Frondihabitans australicus</name>
    <dbReference type="NCBI Taxonomy" id="386892"/>
    <lineage>
        <taxon>Bacteria</taxon>
        <taxon>Bacillati</taxon>
        <taxon>Actinomycetota</taxon>
        <taxon>Actinomycetes</taxon>
        <taxon>Micrococcales</taxon>
        <taxon>Microbacteriaceae</taxon>
        <taxon>Frondihabitans</taxon>
    </lineage>
</organism>
<dbReference type="OrthoDB" id="529448at2"/>
<dbReference type="Proteomes" id="UP000280008">
    <property type="component" value="Unassembled WGS sequence"/>
</dbReference>
<proteinExistence type="predicted"/>
<gene>
    <name evidence="2" type="ORF">C8E83_1147</name>
</gene>
<keyword evidence="1" id="KW-0472">Membrane</keyword>
<keyword evidence="1" id="KW-0812">Transmembrane</keyword>
<keyword evidence="3" id="KW-1185">Reference proteome</keyword>
<feature type="transmembrane region" description="Helical" evidence="1">
    <location>
        <begin position="292"/>
        <end position="313"/>
    </location>
</feature>
<reference evidence="2 3" key="1">
    <citation type="submission" date="2018-10" db="EMBL/GenBank/DDBJ databases">
        <title>Sequencing the genomes of 1000 actinobacteria strains.</title>
        <authorList>
            <person name="Klenk H.-P."/>
        </authorList>
    </citation>
    <scope>NUCLEOTIDE SEQUENCE [LARGE SCALE GENOMIC DNA]</scope>
    <source>
        <strain evidence="2 3">DSM 17894</strain>
    </source>
</reference>
<comment type="caution">
    <text evidence="2">The sequence shown here is derived from an EMBL/GenBank/DDBJ whole genome shotgun (WGS) entry which is preliminary data.</text>
</comment>
<sequence length="330" mass="36564">MSASGGTTGDAPAVGDPATVSALAARILGQLSLSAWLPGAFFVACIAVLLWFQRVHSVTLAGAGQFVQHNWIPFLIFALPAVVISTLVTQAFAFEAIRALEGYWPSVWPLDRFRHSAQKRALKRKAARSDEYESALVEAFRSARPALEKRGIHEDILDAVERDLQGKARPSRLTEDEHDEADSLEWEELCAPWHSARIVRLRQARSELPEDSRVMPTRLGNVLRAGEDALTNSGDLEGFVMRNRDRVPSRILVNHDEFRTRLDMYCTMVFVSLALGAFTWPILWNVPWPQRVVVSAILAVTAAASYLAALGSARGYVVVLRQIDRYAGTD</sequence>
<evidence type="ECO:0000256" key="1">
    <source>
        <dbReference type="SAM" id="Phobius"/>
    </source>
</evidence>
<evidence type="ECO:0000313" key="2">
    <source>
        <dbReference type="EMBL" id="RKR74045.1"/>
    </source>
</evidence>
<dbReference type="RefSeq" id="WP_121368830.1">
    <property type="nucleotide sequence ID" value="NZ_RBKS01000001.1"/>
</dbReference>
<evidence type="ECO:0000313" key="3">
    <source>
        <dbReference type="Proteomes" id="UP000280008"/>
    </source>
</evidence>
<dbReference type="EMBL" id="RBKS01000001">
    <property type="protein sequence ID" value="RKR74045.1"/>
    <property type="molecule type" value="Genomic_DNA"/>
</dbReference>
<name>A0A495IFR6_9MICO</name>
<protein>
    <submittedName>
        <fullName evidence="2">Uncharacterized protein</fullName>
    </submittedName>
</protein>
<feature type="transmembrane region" description="Helical" evidence="1">
    <location>
        <begin position="33"/>
        <end position="52"/>
    </location>
</feature>
<accession>A0A495IFR6</accession>
<dbReference type="AlphaFoldDB" id="A0A495IFR6"/>
<keyword evidence="1" id="KW-1133">Transmembrane helix</keyword>
<feature type="transmembrane region" description="Helical" evidence="1">
    <location>
        <begin position="265"/>
        <end position="286"/>
    </location>
</feature>
<feature type="transmembrane region" description="Helical" evidence="1">
    <location>
        <begin position="72"/>
        <end position="94"/>
    </location>
</feature>